<evidence type="ECO:0000313" key="3">
    <source>
        <dbReference type="EMBL" id="NVM93571.1"/>
    </source>
</evidence>
<feature type="compositionally biased region" description="Pro residues" evidence="1">
    <location>
        <begin position="31"/>
        <end position="45"/>
    </location>
</feature>
<feature type="signal peptide" evidence="2">
    <location>
        <begin position="1"/>
        <end position="20"/>
    </location>
</feature>
<dbReference type="Proteomes" id="UP000543556">
    <property type="component" value="Unassembled WGS sequence"/>
</dbReference>
<feature type="chain" id="PRO_5030754795" description="Lipoprotein" evidence="2">
    <location>
        <begin position="21"/>
        <end position="209"/>
    </location>
</feature>
<reference evidence="3 4" key="1">
    <citation type="submission" date="2020-02" db="EMBL/GenBank/DDBJ databases">
        <title>Genome sequence of strain AETb3-4.</title>
        <authorList>
            <person name="Gao J."/>
            <person name="Zhang X."/>
        </authorList>
    </citation>
    <scope>NUCLEOTIDE SEQUENCE [LARGE SCALE GENOMIC DNA]</scope>
    <source>
        <strain evidence="3 4">AETb3-4</strain>
    </source>
</reference>
<dbReference type="InterPro" id="IPR035070">
    <property type="entry name" value="Streptogrisin_prodomain"/>
</dbReference>
<feature type="compositionally biased region" description="Low complexity" evidence="1">
    <location>
        <begin position="186"/>
        <end position="209"/>
    </location>
</feature>
<feature type="region of interest" description="Disordered" evidence="1">
    <location>
        <begin position="23"/>
        <end position="52"/>
    </location>
</feature>
<dbReference type="PROSITE" id="PS51257">
    <property type="entry name" value="PROKAR_LIPOPROTEIN"/>
    <property type="match status" value="1"/>
</dbReference>
<evidence type="ECO:0000256" key="2">
    <source>
        <dbReference type="SAM" id="SignalP"/>
    </source>
</evidence>
<dbReference type="RefSeq" id="WP_176633289.1">
    <property type="nucleotide sequence ID" value="NZ_JAAMFM010000001.1"/>
</dbReference>
<keyword evidence="2" id="KW-0732">Signal</keyword>
<keyword evidence="4" id="KW-1185">Reference proteome</keyword>
<feature type="region of interest" description="Disordered" evidence="1">
    <location>
        <begin position="184"/>
        <end position="209"/>
    </location>
</feature>
<evidence type="ECO:0000256" key="1">
    <source>
        <dbReference type="SAM" id="MobiDB-lite"/>
    </source>
</evidence>
<sequence>MNGRKIALVIAAATMTGALGMSGCVPDRSPGTPPAATPSGGPPPGGSTQTARQSTDLLKLNDTLKSKLGSAYADSWIEGGRLHVAVTTKEAKEVVSRTGAVPKLVAFDAVQLAAAVRAVAAWQASLPPEQAASIHRIISDGRTGTVTIYVAAAHMDAISAAAAKAAPAGKVPLAVKLSPGLATPFQAGPSSGHQPPGPPHRQGAQMSLG</sequence>
<comment type="caution">
    <text evidence="3">The sequence shown here is derived from an EMBL/GenBank/DDBJ whole genome shotgun (WGS) entry which is preliminary data.</text>
</comment>
<protein>
    <recommendedName>
        <fullName evidence="5">Lipoprotein</fullName>
    </recommendedName>
</protein>
<accession>A0A7Y7IEQ6</accession>
<evidence type="ECO:0000313" key="4">
    <source>
        <dbReference type="Proteomes" id="UP000543556"/>
    </source>
</evidence>
<organism evidence="3 4">
    <name type="scientific">Arthrobacter wenxiniae</name>
    <dbReference type="NCBI Taxonomy" id="2713570"/>
    <lineage>
        <taxon>Bacteria</taxon>
        <taxon>Bacillati</taxon>
        <taxon>Actinomycetota</taxon>
        <taxon>Actinomycetes</taxon>
        <taxon>Micrococcales</taxon>
        <taxon>Micrococcaceae</taxon>
        <taxon>Arthrobacter</taxon>
    </lineage>
</organism>
<dbReference type="AlphaFoldDB" id="A0A7Y7IEQ6"/>
<name>A0A7Y7IEQ6_9MICC</name>
<dbReference type="EMBL" id="JAAMFM010000001">
    <property type="protein sequence ID" value="NVM93571.1"/>
    <property type="molecule type" value="Genomic_DNA"/>
</dbReference>
<dbReference type="Gene3D" id="3.30.300.50">
    <property type="match status" value="1"/>
</dbReference>
<gene>
    <name evidence="3" type="ORF">G6034_01365</name>
</gene>
<proteinExistence type="predicted"/>
<evidence type="ECO:0008006" key="5">
    <source>
        <dbReference type="Google" id="ProtNLM"/>
    </source>
</evidence>